<organism evidence="1">
    <name type="scientific">marine sediment metagenome</name>
    <dbReference type="NCBI Taxonomy" id="412755"/>
    <lineage>
        <taxon>unclassified sequences</taxon>
        <taxon>metagenomes</taxon>
        <taxon>ecological metagenomes</taxon>
    </lineage>
</organism>
<accession>A0A0F8YJY9</accession>
<evidence type="ECO:0000313" key="1">
    <source>
        <dbReference type="EMBL" id="KKK74025.1"/>
    </source>
</evidence>
<comment type="caution">
    <text evidence="1">The sequence shown here is derived from an EMBL/GenBank/DDBJ whole genome shotgun (WGS) entry which is preliminary data.</text>
</comment>
<proteinExistence type="predicted"/>
<reference evidence="1" key="1">
    <citation type="journal article" date="2015" name="Nature">
        <title>Complex archaea that bridge the gap between prokaryotes and eukaryotes.</title>
        <authorList>
            <person name="Spang A."/>
            <person name="Saw J.H."/>
            <person name="Jorgensen S.L."/>
            <person name="Zaremba-Niedzwiedzka K."/>
            <person name="Martijn J."/>
            <person name="Lind A.E."/>
            <person name="van Eijk R."/>
            <person name="Schleper C."/>
            <person name="Guy L."/>
            <person name="Ettema T.J."/>
        </authorList>
    </citation>
    <scope>NUCLEOTIDE SEQUENCE</scope>
</reference>
<dbReference type="EMBL" id="LAZR01056514">
    <property type="protein sequence ID" value="KKK74025.1"/>
    <property type="molecule type" value="Genomic_DNA"/>
</dbReference>
<feature type="non-terminal residue" evidence="1">
    <location>
        <position position="1"/>
    </location>
</feature>
<sequence length="223" mass="25432">PISSDSIPDNADHLARQMLRENGLPAHDIDTLATADLKVYYIGHTKQIDILHPLSLTSILDNKTRYLQGSLRRLVNLDLVDRYYAPRALDAGNKLTYYRIKGTGESSIKELESLIDPDLMSVFKKVENGSGIKITEFTPSKLRDIFGSSWLKNFEIYNITKSTQNSQFDGIDVMKLRESLIDKGLFKSITKKKVSNYLSQLCNSTLPLLKREKSANKFTYYFR</sequence>
<gene>
    <name evidence="1" type="ORF">LCGC14_2887920</name>
</gene>
<name>A0A0F8YJY9_9ZZZZ</name>
<protein>
    <submittedName>
        <fullName evidence="1">Uncharacterized protein</fullName>
    </submittedName>
</protein>
<dbReference type="AlphaFoldDB" id="A0A0F8YJY9"/>